<dbReference type="InterPro" id="IPR016162">
    <property type="entry name" value="Ald_DH_N"/>
</dbReference>
<dbReference type="Gene3D" id="3.40.605.10">
    <property type="entry name" value="Aldehyde Dehydrogenase, Chain A, domain 1"/>
    <property type="match status" value="1"/>
</dbReference>
<dbReference type="InterPro" id="IPR016163">
    <property type="entry name" value="Ald_DH_C"/>
</dbReference>
<protein>
    <submittedName>
        <fullName evidence="4">Aldehyde dehydrogenase family protein</fullName>
    </submittedName>
</protein>
<accession>A0ABN3PS61</accession>
<dbReference type="Gene3D" id="3.40.309.10">
    <property type="entry name" value="Aldehyde Dehydrogenase, Chain A, domain 2"/>
    <property type="match status" value="1"/>
</dbReference>
<evidence type="ECO:0000256" key="1">
    <source>
        <dbReference type="ARBA" id="ARBA00023002"/>
    </source>
</evidence>
<evidence type="ECO:0000259" key="3">
    <source>
        <dbReference type="Pfam" id="PF00171"/>
    </source>
</evidence>
<comment type="caution">
    <text evidence="4">The sequence shown here is derived from an EMBL/GenBank/DDBJ whole genome shotgun (WGS) entry which is preliminary data.</text>
</comment>
<sequence>MAEPRVDAPQTGAPRMDAPRRLDALGASGPFSSVNRHQVTAVDGSMLAELSLVPRLFVTRSMAALRRAAPMPTERRVAALARAGELFLGDLDGVPLAEHERQVSRASGVAAPVVRAASRALAHSARSAAASVSAARPGGAVTAWHRIASEGAVWARRGEVFAVHAPANHPGTHTVWLEALALGYRVAVRPSSREPFTPHRLVSALRAAGFGTDQVVLLPTEHALADDLIRAADLSLVYGGDQMARRYASRSDVLVQGPGRSKILLADGAPEDHLSMVVDSVAGHGGTACVNASAVFVQGTRADSDAFARRLAAELATLPPLPPEDESAVLPVLPLARAKELAAHLLAKAGDGELLSGRDLVHELPDGGAVLRPAVIRLNAIDTERTQTEMPFPCVWVAPWSPSSDGLGPLRDTLTLTVVTGEESLVSELVEEPSISNVHVGDRPTHHMAPGLPHDGHLAEFLMRSKTVLRGGAGGVA</sequence>
<dbReference type="EMBL" id="BAAARJ010000003">
    <property type="protein sequence ID" value="GAA2599262.1"/>
    <property type="molecule type" value="Genomic_DNA"/>
</dbReference>
<feature type="region of interest" description="Disordered" evidence="2">
    <location>
        <begin position="1"/>
        <end position="29"/>
    </location>
</feature>
<proteinExistence type="predicted"/>
<dbReference type="InterPro" id="IPR016161">
    <property type="entry name" value="Ald_DH/histidinol_DH"/>
</dbReference>
<gene>
    <name evidence="4" type="ORF">GCM10009863_10800</name>
</gene>
<dbReference type="Pfam" id="PF00171">
    <property type="entry name" value="Aldedh"/>
    <property type="match status" value="1"/>
</dbReference>
<evidence type="ECO:0000313" key="5">
    <source>
        <dbReference type="Proteomes" id="UP001501447"/>
    </source>
</evidence>
<keyword evidence="5" id="KW-1185">Reference proteome</keyword>
<name>A0ABN3PS61_9ACTN</name>
<evidence type="ECO:0000256" key="2">
    <source>
        <dbReference type="SAM" id="MobiDB-lite"/>
    </source>
</evidence>
<organism evidence="4 5">
    <name type="scientific">Streptomyces axinellae</name>
    <dbReference type="NCBI Taxonomy" id="552788"/>
    <lineage>
        <taxon>Bacteria</taxon>
        <taxon>Bacillati</taxon>
        <taxon>Actinomycetota</taxon>
        <taxon>Actinomycetes</taxon>
        <taxon>Kitasatosporales</taxon>
        <taxon>Streptomycetaceae</taxon>
        <taxon>Streptomyces</taxon>
    </lineage>
</organism>
<dbReference type="Proteomes" id="UP001501447">
    <property type="component" value="Unassembled WGS sequence"/>
</dbReference>
<reference evidence="4 5" key="1">
    <citation type="journal article" date="2019" name="Int. J. Syst. Evol. Microbiol.">
        <title>The Global Catalogue of Microorganisms (GCM) 10K type strain sequencing project: providing services to taxonomists for standard genome sequencing and annotation.</title>
        <authorList>
            <consortium name="The Broad Institute Genomics Platform"/>
            <consortium name="The Broad Institute Genome Sequencing Center for Infectious Disease"/>
            <person name="Wu L."/>
            <person name="Ma J."/>
        </authorList>
    </citation>
    <scope>NUCLEOTIDE SEQUENCE [LARGE SCALE GENOMIC DNA]</scope>
    <source>
        <strain evidence="4 5">JCM 16373</strain>
    </source>
</reference>
<dbReference type="RefSeq" id="WP_344562685.1">
    <property type="nucleotide sequence ID" value="NZ_BAAARJ010000003.1"/>
</dbReference>
<evidence type="ECO:0000313" key="4">
    <source>
        <dbReference type="EMBL" id="GAA2599262.1"/>
    </source>
</evidence>
<keyword evidence="1" id="KW-0560">Oxidoreductase</keyword>
<dbReference type="SUPFAM" id="SSF53720">
    <property type="entry name" value="ALDH-like"/>
    <property type="match status" value="1"/>
</dbReference>
<feature type="domain" description="Aldehyde dehydrogenase" evidence="3">
    <location>
        <begin position="165"/>
        <end position="456"/>
    </location>
</feature>
<dbReference type="InterPro" id="IPR015590">
    <property type="entry name" value="Aldehyde_DH_dom"/>
</dbReference>